<keyword evidence="1" id="KW-1133">Transmembrane helix</keyword>
<reference evidence="2 3" key="1">
    <citation type="submission" date="2020-08" db="EMBL/GenBank/DDBJ databases">
        <title>Genomic Encyclopedia of Type Strains, Phase IV (KMG-IV): sequencing the most valuable type-strain genomes for metagenomic binning, comparative biology and taxonomic classification.</title>
        <authorList>
            <person name="Goeker M."/>
        </authorList>
    </citation>
    <scope>NUCLEOTIDE SEQUENCE [LARGE SCALE GENOMIC DNA]</scope>
    <source>
        <strain evidence="2 3">DSM 102044</strain>
    </source>
</reference>
<dbReference type="AlphaFoldDB" id="A0A841MVD1"/>
<proteinExistence type="predicted"/>
<keyword evidence="3" id="KW-1185">Reference proteome</keyword>
<gene>
    <name evidence="2" type="ORF">FHS59_002176</name>
</gene>
<organism evidence="2 3">
    <name type="scientific">Algoriphagus iocasae</name>
    <dbReference type="NCBI Taxonomy" id="1836499"/>
    <lineage>
        <taxon>Bacteria</taxon>
        <taxon>Pseudomonadati</taxon>
        <taxon>Bacteroidota</taxon>
        <taxon>Cytophagia</taxon>
        <taxon>Cytophagales</taxon>
        <taxon>Cyclobacteriaceae</taxon>
        <taxon>Algoriphagus</taxon>
    </lineage>
</organism>
<keyword evidence="1" id="KW-0472">Membrane</keyword>
<feature type="transmembrane region" description="Helical" evidence="1">
    <location>
        <begin position="17"/>
        <end position="35"/>
    </location>
</feature>
<comment type="caution">
    <text evidence="2">The sequence shown here is derived from an EMBL/GenBank/DDBJ whole genome shotgun (WGS) entry which is preliminary data.</text>
</comment>
<evidence type="ECO:0000313" key="2">
    <source>
        <dbReference type="EMBL" id="MBB6326548.1"/>
    </source>
</evidence>
<dbReference type="Proteomes" id="UP000588604">
    <property type="component" value="Unassembled WGS sequence"/>
</dbReference>
<keyword evidence="1" id="KW-0812">Transmembrane</keyword>
<name>A0A841MVD1_9BACT</name>
<dbReference type="EMBL" id="JACIJO010000002">
    <property type="protein sequence ID" value="MBB6326548.1"/>
    <property type="molecule type" value="Genomic_DNA"/>
</dbReference>
<protein>
    <submittedName>
        <fullName evidence="2">Uncharacterized protein</fullName>
    </submittedName>
</protein>
<dbReference type="RefSeq" id="WP_246388402.1">
    <property type="nucleotide sequence ID" value="NZ_JACIJO010000002.1"/>
</dbReference>
<accession>A0A841MVD1</accession>
<evidence type="ECO:0000313" key="3">
    <source>
        <dbReference type="Proteomes" id="UP000588604"/>
    </source>
</evidence>
<sequence>MRIQQLLGERFTFGRKAYFIVILTIVLICPTQLYAQGAQKVFNSVHDAYFDSLRNMDYPYTFPILGKGAAKRGYDLPYAWGVSGIYFTQKQEININSTSIGFNGSEMVDLSNFIKFGPTIATTNAYTVRPDLWVLPFLNVYGIFGGGTTQTDVTLLSPVGFETSQRFSVDSYGLGATLTGAFGPIWVAWDNNYNFADVEVVVEPVPAFNSSLRIGHAISDYNDPEKTLSIWAGVFYQVIQNDTQGSISVAEIFPGFGGGNFIGTLNDWADGLPPAQKVIAKQIIGKLEDAANGIDTSSSMINYKLEKEVAAPFNLIFGAQYQFNKHWMLRSELGVFGKRSQFLLNLNWRFPGFKKASL</sequence>
<evidence type="ECO:0000256" key="1">
    <source>
        <dbReference type="SAM" id="Phobius"/>
    </source>
</evidence>